<proteinExistence type="predicted"/>
<gene>
    <name evidence="1" type="ORF">AFUS01_LOCUS13267</name>
</gene>
<protein>
    <submittedName>
        <fullName evidence="1">Uncharacterized protein</fullName>
    </submittedName>
</protein>
<sequence>MWLKCKFLHILEKFCKRESVQHVQNSQERLAFFASGLIRGNPYKSEGQAVVFTAPSHIFLSSQGSFQDHKQFRTFSKTDNGLEIDFLCNVLFFKILSDLFVKRRVIMAAI</sequence>
<organism evidence="1 2">
    <name type="scientific">Allacma fusca</name>
    <dbReference type="NCBI Taxonomy" id="39272"/>
    <lineage>
        <taxon>Eukaryota</taxon>
        <taxon>Metazoa</taxon>
        <taxon>Ecdysozoa</taxon>
        <taxon>Arthropoda</taxon>
        <taxon>Hexapoda</taxon>
        <taxon>Collembola</taxon>
        <taxon>Symphypleona</taxon>
        <taxon>Sminthuridae</taxon>
        <taxon>Allacma</taxon>
    </lineage>
</organism>
<evidence type="ECO:0000313" key="2">
    <source>
        <dbReference type="Proteomes" id="UP000708208"/>
    </source>
</evidence>
<name>A0A8J2NYU0_9HEXA</name>
<accession>A0A8J2NYU0</accession>
<dbReference type="Proteomes" id="UP000708208">
    <property type="component" value="Unassembled WGS sequence"/>
</dbReference>
<keyword evidence="2" id="KW-1185">Reference proteome</keyword>
<comment type="caution">
    <text evidence="1">The sequence shown here is derived from an EMBL/GenBank/DDBJ whole genome shotgun (WGS) entry which is preliminary data.</text>
</comment>
<evidence type="ECO:0000313" key="1">
    <source>
        <dbReference type="EMBL" id="CAG7724233.1"/>
    </source>
</evidence>
<dbReference type="AlphaFoldDB" id="A0A8J2NYU0"/>
<dbReference type="EMBL" id="CAJVCH010107245">
    <property type="protein sequence ID" value="CAG7724233.1"/>
    <property type="molecule type" value="Genomic_DNA"/>
</dbReference>
<reference evidence="1" key="1">
    <citation type="submission" date="2021-06" db="EMBL/GenBank/DDBJ databases">
        <authorList>
            <person name="Hodson N. C."/>
            <person name="Mongue J. A."/>
            <person name="Jaron S. K."/>
        </authorList>
    </citation>
    <scope>NUCLEOTIDE SEQUENCE</scope>
</reference>